<dbReference type="PANTHER" id="PTHR42673">
    <property type="entry name" value="MALEYLACETOACETATE ISOMERASE"/>
    <property type="match status" value="1"/>
</dbReference>
<dbReference type="InterPro" id="IPR040079">
    <property type="entry name" value="Glutathione_S-Trfase"/>
</dbReference>
<accession>G0ABY3</accession>
<dbReference type="HOGENOM" id="CLU_070658_0_0_4"/>
<dbReference type="SUPFAM" id="SSF47616">
    <property type="entry name" value="GST C-terminal domain-like"/>
    <property type="match status" value="1"/>
</dbReference>
<name>G0ABY3_COLFT</name>
<dbReference type="Pfam" id="PF13409">
    <property type="entry name" value="GST_N_2"/>
    <property type="match status" value="1"/>
</dbReference>
<reference evidence="2 3" key="1">
    <citation type="journal article" date="2004" name="Environ. Microbiol.">
        <title>Phylogeny-function analysis of (meta)genomic libraries: screening for expression of ribosomal RNA genes by large-insert library fluorescent in situ hybridization (LIL-FISH).</title>
        <authorList>
            <person name="Leveau J.H."/>
            <person name="Gerards S."/>
            <person name="de Boer W."/>
            <person name="van Veen J.A."/>
        </authorList>
    </citation>
    <scope>NUCLEOTIDE SEQUENCE [LARGE SCALE GENOMIC DNA]</scope>
    <source>
        <strain evidence="2 3">Ter331</strain>
    </source>
</reference>
<dbReference type="PANTHER" id="PTHR42673:SF4">
    <property type="entry name" value="MALEYLACETOACETATE ISOMERASE"/>
    <property type="match status" value="1"/>
</dbReference>
<dbReference type="SFLD" id="SFLDS00019">
    <property type="entry name" value="Glutathione_Transferase_(cytos"/>
    <property type="match status" value="1"/>
</dbReference>
<dbReference type="EC" id="2.5.1.18" evidence="2"/>
<dbReference type="InterPro" id="IPR036282">
    <property type="entry name" value="Glutathione-S-Trfase_C_sf"/>
</dbReference>
<protein>
    <submittedName>
        <fullName evidence="2">Glutathione S-transferase</fullName>
        <ecNumber evidence="2">2.5.1.18</ecNumber>
    </submittedName>
</protein>
<dbReference type="Gene3D" id="1.20.1050.10">
    <property type="match status" value="1"/>
</dbReference>
<reference evidence="2 3" key="3">
    <citation type="journal article" date="2008" name="FEMS Microbiol. Ecol.">
        <title>Identification and characterization of genes underlying chitinolysis in Collimonas fungivorans Ter331.</title>
        <authorList>
            <person name="Fritsche K."/>
            <person name="de Boer W."/>
            <person name="Gerards S."/>
            <person name="van den Berg M."/>
            <person name="van Veen J.A."/>
            <person name="Leveau J.H."/>
        </authorList>
    </citation>
    <scope>NUCLEOTIDE SEQUENCE [LARGE SCALE GENOMIC DNA]</scope>
    <source>
        <strain evidence="2 3">Ter331</strain>
    </source>
</reference>
<dbReference type="Gene3D" id="3.40.30.10">
    <property type="entry name" value="Glutaredoxin"/>
    <property type="match status" value="1"/>
</dbReference>
<evidence type="ECO:0000313" key="3">
    <source>
        <dbReference type="Proteomes" id="UP000008392"/>
    </source>
</evidence>
<feature type="domain" description="GST N-terminal" evidence="1">
    <location>
        <begin position="34"/>
        <end position="117"/>
    </location>
</feature>
<evidence type="ECO:0000313" key="2">
    <source>
        <dbReference type="EMBL" id="AEK62180.1"/>
    </source>
</evidence>
<keyword evidence="3" id="KW-1185">Reference proteome</keyword>
<dbReference type="GO" id="GO:0016034">
    <property type="term" value="F:maleylacetoacetate isomerase activity"/>
    <property type="evidence" value="ECO:0007669"/>
    <property type="project" value="TreeGrafter"/>
</dbReference>
<reference evidence="3" key="6">
    <citation type="submission" date="2011-05" db="EMBL/GenBank/DDBJ databases">
        <title>Complete sequence of Collimonas fungivorans Ter331.</title>
        <authorList>
            <person name="Leveau J.H."/>
        </authorList>
    </citation>
    <scope>NUCLEOTIDE SEQUENCE [LARGE SCALE GENOMIC DNA]</scope>
    <source>
        <strain evidence="3">Ter331</strain>
    </source>
</reference>
<reference evidence="2 3" key="4">
    <citation type="journal article" date="2010" name="Environ. Microbiol.">
        <title>The bacterial genus Collimonas: mycophagy, weathering and other adaptive solutions to life in oligotrophic soil environments.</title>
        <authorList>
            <person name="Leveau J.H."/>
            <person name="Uroz S."/>
            <person name="de Boer W."/>
        </authorList>
    </citation>
    <scope>NUCLEOTIDE SEQUENCE [LARGE SCALE GENOMIC DNA]</scope>
    <source>
        <strain evidence="2 3">Ter331</strain>
    </source>
</reference>
<dbReference type="EMBL" id="CP002745">
    <property type="protein sequence ID" value="AEK62180.1"/>
    <property type="molecule type" value="Genomic_DNA"/>
</dbReference>
<evidence type="ECO:0000259" key="1">
    <source>
        <dbReference type="PROSITE" id="PS50404"/>
    </source>
</evidence>
<dbReference type="AlphaFoldDB" id="G0ABY3"/>
<dbReference type="InterPro" id="IPR004045">
    <property type="entry name" value="Glutathione_S-Trfase_N"/>
</dbReference>
<organism evidence="2 3">
    <name type="scientific">Collimonas fungivorans (strain Ter331)</name>
    <dbReference type="NCBI Taxonomy" id="1005048"/>
    <lineage>
        <taxon>Bacteria</taxon>
        <taxon>Pseudomonadati</taxon>
        <taxon>Pseudomonadota</taxon>
        <taxon>Betaproteobacteria</taxon>
        <taxon>Burkholderiales</taxon>
        <taxon>Oxalobacteraceae</taxon>
        <taxon>Collimonas</taxon>
    </lineage>
</organism>
<dbReference type="GO" id="GO:0006559">
    <property type="term" value="P:L-phenylalanine catabolic process"/>
    <property type="evidence" value="ECO:0007669"/>
    <property type="project" value="TreeGrafter"/>
</dbReference>
<dbReference type="STRING" id="1005048.CFU_2353"/>
<keyword evidence="2" id="KW-0808">Transferase</keyword>
<dbReference type="PROSITE" id="PS50404">
    <property type="entry name" value="GST_NTER"/>
    <property type="match status" value="1"/>
</dbReference>
<proteinExistence type="predicted"/>
<dbReference type="KEGG" id="cfu:CFU_2353"/>
<dbReference type="CDD" id="cd03043">
    <property type="entry name" value="GST_N_1"/>
    <property type="match status" value="1"/>
</dbReference>
<dbReference type="InterPro" id="IPR036249">
    <property type="entry name" value="Thioredoxin-like_sf"/>
</dbReference>
<reference evidence="2 3" key="2">
    <citation type="journal article" date="2006" name="J. Microbiol. Methods">
        <title>Genomic flank-sequencing of plasposon insertion sites for rapid identification of functional genes.</title>
        <authorList>
            <person name="Leveau J.H."/>
            <person name="Gerards S."/>
            <person name="Fritsche K."/>
            <person name="Zondag G."/>
            <person name="van Veen J.A."/>
        </authorList>
    </citation>
    <scope>NUCLEOTIDE SEQUENCE [LARGE SCALE GENOMIC DNA]</scope>
    <source>
        <strain evidence="2 3">Ter331</strain>
    </source>
</reference>
<reference evidence="2 3" key="5">
    <citation type="journal article" date="2011" name="ISME J.">
        <title>Dual transcriptional profiling of a bacterial/fungal confrontation: Collimonas fungivorans versus Aspergillus niger.</title>
        <authorList>
            <person name="Mela F."/>
            <person name="Fritsche K."/>
            <person name="de Boer W."/>
            <person name="van Veen J.A."/>
            <person name="de Graaff L.H."/>
            <person name="van den Berg M."/>
            <person name="Leveau J.H."/>
        </authorList>
    </citation>
    <scope>NUCLEOTIDE SEQUENCE [LARGE SCALE GENOMIC DNA]</scope>
    <source>
        <strain evidence="2 3">Ter331</strain>
    </source>
</reference>
<dbReference type="GO" id="GO:0004364">
    <property type="term" value="F:glutathione transferase activity"/>
    <property type="evidence" value="ECO:0007669"/>
    <property type="project" value="UniProtKB-EC"/>
</dbReference>
<sequence length="265" mass="29211">MPLCHGGGNATTRWHPTQQVFTITTYTGAPDIMYELYIANKNYSSWSLRPWVLMRELGLAFKEHVVPFADGAPGSNWDAFRSFSPTGKVPALNDGGAVVWDSLGITEYLAERHEGVWPSDPQARSWARCAAAEMHSGFGALREHCTMNCGIRVRIEQLPASLKSDIARLDELWSEGLQRFGGPFLAGVNFSAVDAFFAPVAFRIQTYGLKLGPAAQAYAARLLDLPAMRQWHADALAETWREPAHEAEAKAAGMFLEDLRSAPSK</sequence>
<dbReference type="eggNOG" id="COG0625">
    <property type="taxonomic scope" value="Bacteria"/>
</dbReference>
<dbReference type="GO" id="GO:0006749">
    <property type="term" value="P:glutathione metabolic process"/>
    <property type="evidence" value="ECO:0007669"/>
    <property type="project" value="TreeGrafter"/>
</dbReference>
<dbReference type="SFLD" id="SFLDG00358">
    <property type="entry name" value="Main_(cytGST)"/>
    <property type="match status" value="1"/>
</dbReference>
<gene>
    <name evidence="2" type="primary">gst8</name>
    <name evidence="2" type="ordered locus">CFU_2353</name>
</gene>
<dbReference type="Proteomes" id="UP000008392">
    <property type="component" value="Chromosome"/>
</dbReference>
<dbReference type="SUPFAM" id="SSF52833">
    <property type="entry name" value="Thioredoxin-like"/>
    <property type="match status" value="1"/>
</dbReference>
<dbReference type="CDD" id="cd03194">
    <property type="entry name" value="GST_C_3"/>
    <property type="match status" value="1"/>
</dbReference>